<keyword evidence="4" id="KW-1185">Reference proteome</keyword>
<feature type="domain" description="Multidrug resistance protein MdtA-like barrel-sandwich hybrid" evidence="2">
    <location>
        <begin position="73"/>
        <end position="224"/>
    </location>
</feature>
<evidence type="ECO:0000313" key="3">
    <source>
        <dbReference type="EMBL" id="REG78372.1"/>
    </source>
</evidence>
<evidence type="ECO:0000259" key="2">
    <source>
        <dbReference type="Pfam" id="PF25917"/>
    </source>
</evidence>
<organism evidence="3 4">
    <name type="scientific">Algoriphagus antarcticus</name>
    <dbReference type="NCBI Taxonomy" id="238540"/>
    <lineage>
        <taxon>Bacteria</taxon>
        <taxon>Pseudomonadati</taxon>
        <taxon>Bacteroidota</taxon>
        <taxon>Cytophagia</taxon>
        <taxon>Cytophagales</taxon>
        <taxon>Cyclobacteriaceae</taxon>
        <taxon>Algoriphagus</taxon>
    </lineage>
</organism>
<dbReference type="InterPro" id="IPR058625">
    <property type="entry name" value="MdtA-like_BSH"/>
</dbReference>
<evidence type="ECO:0000313" key="4">
    <source>
        <dbReference type="Proteomes" id="UP000256405"/>
    </source>
</evidence>
<dbReference type="PANTHER" id="PTHR30469:SF15">
    <property type="entry name" value="HLYD FAMILY OF SECRETION PROTEINS"/>
    <property type="match status" value="1"/>
</dbReference>
<dbReference type="Pfam" id="PF25917">
    <property type="entry name" value="BSH_RND"/>
    <property type="match status" value="1"/>
</dbReference>
<sequence>MKKSITYLYIFIVPFLLFACGNDESGEQASTSKQNIETIPEINKSKLQLFQVNAQTKEVNELISGRVIAKNQTQLVSEVQGLILPTSVIMKAGVKFRKGDQLIAIDSREFSLNLKSQKSAFLNALTGIMPDLKSDYSANFQIWLAYLEKMDLDSPLAELPETESSSEKFFITSRDIYTSFYGLKAQEERLNKYVIYAPYSGIITQSMVDIGGLVSPGMPLGTIINTGEFELEAGASLKVGSQLKVGDKINFSSNEVSGNWTGIVSRIGGVVDIQTQNVPIYFRLTGNNIIPGMYLQGQFSSDNFSDVFVIPNTALGRDQGVLVLEKDLIVSKSVETIEILQDSTLVRGLAENDQVILTEFAIPMAGKKVVL</sequence>
<dbReference type="Gene3D" id="2.40.50.100">
    <property type="match status" value="1"/>
</dbReference>
<dbReference type="PANTHER" id="PTHR30469">
    <property type="entry name" value="MULTIDRUG RESISTANCE PROTEIN MDTA"/>
    <property type="match status" value="1"/>
</dbReference>
<evidence type="ECO:0000256" key="1">
    <source>
        <dbReference type="SAM" id="SignalP"/>
    </source>
</evidence>
<dbReference type="Gene3D" id="2.40.420.20">
    <property type="match status" value="1"/>
</dbReference>
<comment type="caution">
    <text evidence="3">The sequence shown here is derived from an EMBL/GenBank/DDBJ whole genome shotgun (WGS) entry which is preliminary data.</text>
</comment>
<proteinExistence type="predicted"/>
<reference evidence="3 4" key="1">
    <citation type="submission" date="2018-08" db="EMBL/GenBank/DDBJ databases">
        <title>Genomic Encyclopedia of Archaeal and Bacterial Type Strains, Phase II (KMG-II): from individual species to whole genera.</title>
        <authorList>
            <person name="Goeker M."/>
        </authorList>
    </citation>
    <scope>NUCLEOTIDE SEQUENCE [LARGE SCALE GENOMIC DNA]</scope>
    <source>
        <strain evidence="3 4">DSM 15986</strain>
    </source>
</reference>
<dbReference type="SUPFAM" id="SSF111369">
    <property type="entry name" value="HlyD-like secretion proteins"/>
    <property type="match status" value="1"/>
</dbReference>
<protein>
    <submittedName>
        <fullName evidence="3">Multidrug efflux pump subunit AcrA (Membrane-fusion protein)</fullName>
    </submittedName>
</protein>
<dbReference type="Proteomes" id="UP000256405">
    <property type="component" value="Unassembled WGS sequence"/>
</dbReference>
<feature type="signal peptide" evidence="1">
    <location>
        <begin position="1"/>
        <end position="19"/>
    </location>
</feature>
<dbReference type="GO" id="GO:0015562">
    <property type="term" value="F:efflux transmembrane transporter activity"/>
    <property type="evidence" value="ECO:0007669"/>
    <property type="project" value="TreeGrafter"/>
</dbReference>
<dbReference type="RefSeq" id="WP_086541900.1">
    <property type="nucleotide sequence ID" value="NZ_MSSW01000033.1"/>
</dbReference>
<dbReference type="PROSITE" id="PS51257">
    <property type="entry name" value="PROKAR_LIPOPROTEIN"/>
    <property type="match status" value="1"/>
</dbReference>
<dbReference type="EMBL" id="QUNF01000035">
    <property type="protein sequence ID" value="REG78372.1"/>
    <property type="molecule type" value="Genomic_DNA"/>
</dbReference>
<feature type="chain" id="PRO_5017593201" evidence="1">
    <location>
        <begin position="20"/>
        <end position="371"/>
    </location>
</feature>
<gene>
    <name evidence="3" type="ORF">C8N25_13514</name>
</gene>
<name>A0A3E0D8P1_9BACT</name>
<dbReference type="OrthoDB" id="1114717at2"/>
<keyword evidence="1" id="KW-0732">Signal</keyword>
<accession>A0A3E0D8P1</accession>
<dbReference type="AlphaFoldDB" id="A0A3E0D8P1"/>
<dbReference type="GO" id="GO:1990281">
    <property type="term" value="C:efflux pump complex"/>
    <property type="evidence" value="ECO:0007669"/>
    <property type="project" value="TreeGrafter"/>
</dbReference>